<evidence type="ECO:0000313" key="1">
    <source>
        <dbReference type="EMBL" id="MBB4693714.1"/>
    </source>
</evidence>
<proteinExistence type="predicted"/>
<gene>
    <name evidence="1" type="ORF">BKA14_003862</name>
</gene>
<accession>A0A7W7G2J2</accession>
<comment type="caution">
    <text evidence="1">The sequence shown here is derived from an EMBL/GenBank/DDBJ whole genome shotgun (WGS) entry which is preliminary data.</text>
</comment>
<sequence>MTDVVLGEVTCPSGQLVVMDGGYLEMWSGNRVPADDEHPASDFAIVGPDAAAAAESFDRQTGLRLYDIPAHAVTDVVASFAAHCRERGHDASLRPFERQVPHRERVRHAIAAREPGFIVMGVPVLALEVPSDRPLRVTATPGEHGWKSMRVDLRDAPVADSWQFWQLGVDWARFVFADADALNSWEHHRPLDGLADLVFWGRDQEQIAAEFDAPAFGWENLPVAEAYERGLALEARHNQPGGPKFAYDFRPHSHHWQAMALVRASPHEAGVIRVAGADILMAMTSVGDGFFPVHLEVGPSGDPAALRIDITGED</sequence>
<dbReference type="EMBL" id="JACHMF010000001">
    <property type="protein sequence ID" value="MBB4693714.1"/>
    <property type="molecule type" value="Genomic_DNA"/>
</dbReference>
<dbReference type="Proteomes" id="UP000542742">
    <property type="component" value="Unassembled WGS sequence"/>
</dbReference>
<organism evidence="1 2">
    <name type="scientific">Paractinoplanes abujensis</name>
    <dbReference type="NCBI Taxonomy" id="882441"/>
    <lineage>
        <taxon>Bacteria</taxon>
        <taxon>Bacillati</taxon>
        <taxon>Actinomycetota</taxon>
        <taxon>Actinomycetes</taxon>
        <taxon>Micromonosporales</taxon>
        <taxon>Micromonosporaceae</taxon>
        <taxon>Paractinoplanes</taxon>
    </lineage>
</organism>
<keyword evidence="2" id="KW-1185">Reference proteome</keyword>
<evidence type="ECO:0000313" key="2">
    <source>
        <dbReference type="Proteomes" id="UP000542742"/>
    </source>
</evidence>
<protein>
    <submittedName>
        <fullName evidence="1">Uncharacterized protein</fullName>
    </submittedName>
</protein>
<dbReference type="AlphaFoldDB" id="A0A7W7G2J2"/>
<dbReference type="RefSeq" id="WP_184952298.1">
    <property type="nucleotide sequence ID" value="NZ_BOMC01000054.1"/>
</dbReference>
<reference evidence="1 2" key="1">
    <citation type="submission" date="2020-08" db="EMBL/GenBank/DDBJ databases">
        <title>Sequencing the genomes of 1000 actinobacteria strains.</title>
        <authorList>
            <person name="Klenk H.-P."/>
        </authorList>
    </citation>
    <scope>NUCLEOTIDE SEQUENCE [LARGE SCALE GENOMIC DNA]</scope>
    <source>
        <strain evidence="1 2">DSM 45518</strain>
    </source>
</reference>
<name>A0A7W7G2J2_9ACTN</name>